<comment type="caution">
    <text evidence="2">The sequence shown here is derived from an EMBL/GenBank/DDBJ whole genome shotgun (WGS) entry which is preliminary data.</text>
</comment>
<name>A0A0L7KZD0_OPEBR</name>
<evidence type="ECO:0000313" key="3">
    <source>
        <dbReference type="Proteomes" id="UP000037510"/>
    </source>
</evidence>
<dbReference type="EMBL" id="JTDY01004095">
    <property type="protein sequence ID" value="KOB68613.1"/>
    <property type="molecule type" value="Genomic_DNA"/>
</dbReference>
<evidence type="ECO:0000313" key="2">
    <source>
        <dbReference type="EMBL" id="KOB68613.1"/>
    </source>
</evidence>
<feature type="compositionally biased region" description="Polar residues" evidence="1">
    <location>
        <begin position="1"/>
        <end position="10"/>
    </location>
</feature>
<evidence type="ECO:0000256" key="1">
    <source>
        <dbReference type="SAM" id="MobiDB-lite"/>
    </source>
</evidence>
<keyword evidence="3" id="KW-1185">Reference proteome</keyword>
<organism evidence="2 3">
    <name type="scientific">Operophtera brumata</name>
    <name type="common">Winter moth</name>
    <name type="synonym">Phalaena brumata</name>
    <dbReference type="NCBI Taxonomy" id="104452"/>
    <lineage>
        <taxon>Eukaryota</taxon>
        <taxon>Metazoa</taxon>
        <taxon>Ecdysozoa</taxon>
        <taxon>Arthropoda</taxon>
        <taxon>Hexapoda</taxon>
        <taxon>Insecta</taxon>
        <taxon>Pterygota</taxon>
        <taxon>Neoptera</taxon>
        <taxon>Endopterygota</taxon>
        <taxon>Lepidoptera</taxon>
        <taxon>Glossata</taxon>
        <taxon>Ditrysia</taxon>
        <taxon>Geometroidea</taxon>
        <taxon>Geometridae</taxon>
        <taxon>Larentiinae</taxon>
        <taxon>Operophtera</taxon>
    </lineage>
</organism>
<dbReference type="Proteomes" id="UP000037510">
    <property type="component" value="Unassembled WGS sequence"/>
</dbReference>
<sequence length="269" mass="29735">MWQIKQQATSLIKERQKTTSSPAVSSTNTTAKGNAGHITSALSIISSVRPTSRQAAVIRQAHPTGASSPIASTSYPVGMYIIRQSMKRRMTLLSLWTMPEGLDKWDQDGIYEIILIPLQNTQFKNSMHDIDLKSVTSESVKNVILPMLASDLSNPTKRGLPFAPEIIFQKMDGDVMDICQQSVSRIIAKVSALIASKMKDFVKFLSSVEEINTVKSPGGITSEVYRNRKGWFSINVQAVTGPNLEFYDLVARWPGSTHMITLDECSLLV</sequence>
<gene>
    <name evidence="2" type="ORF">OBRU01_18170</name>
</gene>
<feature type="compositionally biased region" description="Polar residues" evidence="1">
    <location>
        <begin position="18"/>
        <end position="32"/>
    </location>
</feature>
<dbReference type="STRING" id="104452.A0A0L7KZD0"/>
<protein>
    <submittedName>
        <fullName evidence="2">Uncharacterized protein</fullName>
    </submittedName>
</protein>
<feature type="region of interest" description="Disordered" evidence="1">
    <location>
        <begin position="1"/>
        <end position="32"/>
    </location>
</feature>
<dbReference type="AlphaFoldDB" id="A0A0L7KZD0"/>
<proteinExistence type="predicted"/>
<reference evidence="2 3" key="1">
    <citation type="journal article" date="2015" name="Genome Biol. Evol.">
        <title>The genome of winter moth (Operophtera brumata) provides a genomic perspective on sexual dimorphism and phenology.</title>
        <authorList>
            <person name="Derks M.F."/>
            <person name="Smit S."/>
            <person name="Salis L."/>
            <person name="Schijlen E."/>
            <person name="Bossers A."/>
            <person name="Mateman C."/>
            <person name="Pijl A.S."/>
            <person name="de Ridder D."/>
            <person name="Groenen M.A."/>
            <person name="Visser M.E."/>
            <person name="Megens H.J."/>
        </authorList>
    </citation>
    <scope>NUCLEOTIDE SEQUENCE [LARGE SCALE GENOMIC DNA]</scope>
    <source>
        <strain evidence="2">WM2013NL</strain>
        <tissue evidence="2">Head and thorax</tissue>
    </source>
</reference>
<accession>A0A0L7KZD0</accession>